<organism evidence="1 2">
    <name type="scientific">Streptomyces caledonius</name>
    <dbReference type="NCBI Taxonomy" id="3134107"/>
    <lineage>
        <taxon>Bacteria</taxon>
        <taxon>Bacillati</taxon>
        <taxon>Actinomycetota</taxon>
        <taxon>Actinomycetes</taxon>
        <taxon>Kitasatosporales</taxon>
        <taxon>Streptomycetaceae</taxon>
        <taxon>Streptomyces</taxon>
    </lineage>
</organism>
<sequence length="81" mass="8401">MVDVPVALAQAAELTARKTHSLGSSRHGGPRAAQTFAPAVKIYHSCPQRPGGDPGKRALRHDYPAAPIGFTGVTYPSAGHA</sequence>
<dbReference type="Proteomes" id="UP001382904">
    <property type="component" value="Unassembled WGS sequence"/>
</dbReference>
<comment type="caution">
    <text evidence="1">The sequence shown here is derived from an EMBL/GenBank/DDBJ whole genome shotgun (WGS) entry which is preliminary data.</text>
</comment>
<protein>
    <submittedName>
        <fullName evidence="1">Uncharacterized protein</fullName>
    </submittedName>
</protein>
<evidence type="ECO:0000313" key="2">
    <source>
        <dbReference type="Proteomes" id="UP001382904"/>
    </source>
</evidence>
<proteinExistence type="predicted"/>
<evidence type="ECO:0000313" key="1">
    <source>
        <dbReference type="EMBL" id="MEJ8640559.1"/>
    </source>
</evidence>
<dbReference type="EMBL" id="JBBKAM010000002">
    <property type="protein sequence ID" value="MEJ8640559.1"/>
    <property type="molecule type" value="Genomic_DNA"/>
</dbReference>
<gene>
    <name evidence="1" type="ORF">WKI68_02155</name>
</gene>
<name>A0ABU8TY67_9ACTN</name>
<reference evidence="1 2" key="1">
    <citation type="submission" date="2024-03" db="EMBL/GenBank/DDBJ databases">
        <title>Novel Streptomyces species of biotechnological and ecological value are a feature of Machair soil.</title>
        <authorList>
            <person name="Prole J.R."/>
            <person name="Goodfellow M."/>
            <person name="Allenby N."/>
            <person name="Ward A.C."/>
        </authorList>
    </citation>
    <scope>NUCLEOTIDE SEQUENCE [LARGE SCALE GENOMIC DNA]</scope>
    <source>
        <strain evidence="1 2">MS1.HAVA.3</strain>
    </source>
</reference>
<keyword evidence="2" id="KW-1185">Reference proteome</keyword>
<accession>A0ABU8TY67</accession>